<feature type="compositionally biased region" description="Basic residues" evidence="3">
    <location>
        <begin position="281"/>
        <end position="295"/>
    </location>
</feature>
<evidence type="ECO:0000313" key="6">
    <source>
        <dbReference type="EMBL" id="KAF5953858.1"/>
    </source>
</evidence>
<dbReference type="GO" id="GO:0005576">
    <property type="term" value="C:extracellular region"/>
    <property type="evidence" value="ECO:0007669"/>
    <property type="project" value="InterPro"/>
</dbReference>
<evidence type="ECO:0000256" key="4">
    <source>
        <dbReference type="SAM" id="SignalP"/>
    </source>
</evidence>
<accession>A0A7J7HPE1</accession>
<evidence type="ECO:0000256" key="2">
    <source>
        <dbReference type="PROSITE-ProRule" id="PRU00325"/>
    </source>
</evidence>
<keyword evidence="4" id="KW-0732">Signal</keyword>
<feature type="compositionally biased region" description="Polar residues" evidence="3">
    <location>
        <begin position="235"/>
        <end position="245"/>
    </location>
</feature>
<dbReference type="InterPro" id="IPR018244">
    <property type="entry name" value="Allrgn_V5/Tpx1_CS"/>
</dbReference>
<dbReference type="PRINTS" id="PR00837">
    <property type="entry name" value="V5TPXLIKE"/>
</dbReference>
<keyword evidence="2" id="KW-0479">Metal-binding</keyword>
<dbReference type="GO" id="GO:0008270">
    <property type="term" value="F:zinc ion binding"/>
    <property type="evidence" value="ECO:0007669"/>
    <property type="project" value="UniProtKB-KW"/>
</dbReference>
<dbReference type="InterPro" id="IPR014044">
    <property type="entry name" value="CAP_dom"/>
</dbReference>
<dbReference type="EMBL" id="JACBKZ010000003">
    <property type="protein sequence ID" value="KAF5953858.1"/>
    <property type="molecule type" value="Genomic_DNA"/>
</dbReference>
<dbReference type="InterPro" id="IPR001283">
    <property type="entry name" value="CRISP-related"/>
</dbReference>
<gene>
    <name evidence="6" type="ORF">HYC85_006714</name>
</gene>
<dbReference type="PANTHER" id="PTHR10334">
    <property type="entry name" value="CYSTEINE-RICH SECRETORY PROTEIN-RELATED"/>
    <property type="match status" value="1"/>
</dbReference>
<feature type="domain" description="SWIM-type" evidence="5">
    <location>
        <begin position="113"/>
        <end position="152"/>
    </location>
</feature>
<keyword evidence="2" id="KW-0863">Zinc-finger</keyword>
<protein>
    <recommendedName>
        <fullName evidence="5">SWIM-type domain-containing protein</fullName>
    </recommendedName>
</protein>
<feature type="chain" id="PRO_5029781883" description="SWIM-type domain-containing protein" evidence="4">
    <location>
        <begin position="28"/>
        <end position="341"/>
    </location>
</feature>
<sequence>MEMSKAQILRALFISTFLHLLIASSKATPNNANPKQQQQKLSSEAQEYLAAHNDFRRKKGVGPLQWDENLAKYSARWAALHVNDCNPRNHSFGQYGENTLWLKYDEYSPERVTQVWINEEKNFDHQKCSCKCQPETNKCMCGHYTQVVWADTQKVGCASATCNHELGILFICSYDPTGNYPNVNPLKKTKPSPSIWSPPPPPPPPPSPSQPQSLSPPLPRSPPPPPPPRSTTPPQKQGNLNQRQNKPPSPPLLPRKPSPSPSAPTPPQPGASTQAQMGKNYYRKRQRQTFRKRIVKTPPPPPPPTTTPSAPTLSGKRRNHRLPGAMRNHAKRHNRGYLRQL</sequence>
<dbReference type="Proteomes" id="UP000593564">
    <property type="component" value="Unassembled WGS sequence"/>
</dbReference>
<keyword evidence="7" id="KW-1185">Reference proteome</keyword>
<comment type="caution">
    <text evidence="6">The sequence shown here is derived from an EMBL/GenBank/DDBJ whole genome shotgun (WGS) entry which is preliminary data.</text>
</comment>
<feature type="region of interest" description="Disordered" evidence="3">
    <location>
        <begin position="183"/>
        <end position="341"/>
    </location>
</feature>
<keyword evidence="1" id="KW-0568">Pathogenesis-related protein</keyword>
<feature type="compositionally biased region" description="Pro residues" evidence="3">
    <location>
        <begin position="196"/>
        <end position="231"/>
    </location>
</feature>
<evidence type="ECO:0000259" key="5">
    <source>
        <dbReference type="PROSITE" id="PS50966"/>
    </source>
</evidence>
<proteinExistence type="predicted"/>
<feature type="signal peptide" evidence="4">
    <location>
        <begin position="1"/>
        <end position="27"/>
    </location>
</feature>
<reference evidence="7" key="1">
    <citation type="journal article" date="2020" name="Nat. Commun.">
        <title>Genome assembly of wild tea tree DASZ reveals pedigree and selection history of tea varieties.</title>
        <authorList>
            <person name="Zhang W."/>
            <person name="Zhang Y."/>
            <person name="Qiu H."/>
            <person name="Guo Y."/>
            <person name="Wan H."/>
            <person name="Zhang X."/>
            <person name="Scossa F."/>
            <person name="Alseekh S."/>
            <person name="Zhang Q."/>
            <person name="Wang P."/>
            <person name="Xu L."/>
            <person name="Schmidt M.H."/>
            <person name="Jia X."/>
            <person name="Li D."/>
            <person name="Zhu A."/>
            <person name="Guo F."/>
            <person name="Chen W."/>
            <person name="Ni D."/>
            <person name="Usadel B."/>
            <person name="Fernie A.R."/>
            <person name="Wen W."/>
        </authorList>
    </citation>
    <scope>NUCLEOTIDE SEQUENCE [LARGE SCALE GENOMIC DNA]</scope>
    <source>
        <strain evidence="7">cv. G240</strain>
    </source>
</reference>
<dbReference type="InterPro" id="IPR007527">
    <property type="entry name" value="Znf_SWIM"/>
</dbReference>
<evidence type="ECO:0000256" key="1">
    <source>
        <dbReference type="ARBA" id="ARBA00023265"/>
    </source>
</evidence>
<dbReference type="PROSITE" id="PS01009">
    <property type="entry name" value="CRISP_1"/>
    <property type="match status" value="1"/>
</dbReference>
<dbReference type="AlphaFoldDB" id="A0A7J7HPE1"/>
<feature type="compositionally biased region" description="Pro residues" evidence="3">
    <location>
        <begin position="247"/>
        <end position="269"/>
    </location>
</feature>
<dbReference type="Pfam" id="PF00188">
    <property type="entry name" value="CAP"/>
    <property type="match status" value="1"/>
</dbReference>
<dbReference type="Gene3D" id="3.40.33.10">
    <property type="entry name" value="CAP"/>
    <property type="match status" value="1"/>
</dbReference>
<keyword evidence="1" id="KW-0611">Plant defense</keyword>
<organism evidence="6 7">
    <name type="scientific">Camellia sinensis</name>
    <name type="common">Tea plant</name>
    <name type="synonym">Thea sinensis</name>
    <dbReference type="NCBI Taxonomy" id="4442"/>
    <lineage>
        <taxon>Eukaryota</taxon>
        <taxon>Viridiplantae</taxon>
        <taxon>Streptophyta</taxon>
        <taxon>Embryophyta</taxon>
        <taxon>Tracheophyta</taxon>
        <taxon>Spermatophyta</taxon>
        <taxon>Magnoliopsida</taxon>
        <taxon>eudicotyledons</taxon>
        <taxon>Gunneridae</taxon>
        <taxon>Pentapetalae</taxon>
        <taxon>asterids</taxon>
        <taxon>Ericales</taxon>
        <taxon>Theaceae</taxon>
        <taxon>Camellia</taxon>
    </lineage>
</organism>
<dbReference type="SUPFAM" id="SSF55797">
    <property type="entry name" value="PR-1-like"/>
    <property type="match status" value="1"/>
</dbReference>
<evidence type="ECO:0000313" key="7">
    <source>
        <dbReference type="Proteomes" id="UP000593564"/>
    </source>
</evidence>
<feature type="compositionally biased region" description="Basic residues" evidence="3">
    <location>
        <begin position="328"/>
        <end position="341"/>
    </location>
</feature>
<dbReference type="FunFam" id="3.40.33.10:FF:000004">
    <property type="entry name" value="CAP, cysteine-rich secretory protein, antigen 5"/>
    <property type="match status" value="1"/>
</dbReference>
<dbReference type="PROSITE" id="PS01010">
    <property type="entry name" value="CRISP_2"/>
    <property type="match status" value="1"/>
</dbReference>
<keyword evidence="2" id="KW-0862">Zinc</keyword>
<dbReference type="SMART" id="SM00198">
    <property type="entry name" value="SCP"/>
    <property type="match status" value="1"/>
</dbReference>
<reference evidence="6 7" key="2">
    <citation type="submission" date="2020-07" db="EMBL/GenBank/DDBJ databases">
        <title>Genome assembly of wild tea tree DASZ reveals pedigree and selection history of tea varieties.</title>
        <authorList>
            <person name="Zhang W."/>
        </authorList>
    </citation>
    <scope>NUCLEOTIDE SEQUENCE [LARGE SCALE GENOMIC DNA]</scope>
    <source>
        <strain evidence="7">cv. G240</strain>
        <tissue evidence="6">Leaf</tissue>
    </source>
</reference>
<name>A0A7J7HPE1_CAMSI</name>
<dbReference type="InterPro" id="IPR035940">
    <property type="entry name" value="CAP_sf"/>
</dbReference>
<feature type="compositionally biased region" description="Pro residues" evidence="3">
    <location>
        <begin position="297"/>
        <end position="306"/>
    </location>
</feature>
<evidence type="ECO:0000256" key="3">
    <source>
        <dbReference type="SAM" id="MobiDB-lite"/>
    </source>
</evidence>
<dbReference type="PROSITE" id="PS50966">
    <property type="entry name" value="ZF_SWIM"/>
    <property type="match status" value="1"/>
</dbReference>